<dbReference type="RefSeq" id="WP_156197078.1">
    <property type="nucleotide sequence ID" value="NZ_QTZN02000057.1"/>
</dbReference>
<evidence type="ECO:0000313" key="5">
    <source>
        <dbReference type="Proteomes" id="UP000462449"/>
    </source>
</evidence>
<reference evidence="2 5" key="2">
    <citation type="submission" date="2019-12" db="EMBL/GenBank/DDBJ databases">
        <title>Draft genome sequence of Labilibaculum sp. strain 44 isolated from deep waters of Black Sea.</title>
        <authorList>
            <person name="Yadav S."/>
            <person name="Villanueva L."/>
        </authorList>
    </citation>
    <scope>NUCLEOTIDE SEQUENCE [LARGE SCALE GENOMIC DNA]</scope>
    <source>
        <strain evidence="2 5">44</strain>
    </source>
</reference>
<accession>A0A7M4DAM3</accession>
<evidence type="ECO:0000259" key="1">
    <source>
        <dbReference type="Pfam" id="PF08241"/>
    </source>
</evidence>
<dbReference type="EMBL" id="WOTW01000057">
    <property type="protein sequence ID" value="MUP39702.1"/>
    <property type="molecule type" value="Genomic_DNA"/>
</dbReference>
<keyword evidence="2" id="KW-0808">Transferase</keyword>
<dbReference type="GO" id="GO:0032259">
    <property type="term" value="P:methylation"/>
    <property type="evidence" value="ECO:0007669"/>
    <property type="project" value="UniProtKB-KW"/>
</dbReference>
<feature type="domain" description="Methyltransferase type 11" evidence="1">
    <location>
        <begin position="53"/>
        <end position="152"/>
    </location>
</feature>
<dbReference type="SUPFAM" id="SSF53335">
    <property type="entry name" value="S-adenosyl-L-methionine-dependent methyltransferases"/>
    <property type="match status" value="1"/>
</dbReference>
<dbReference type="GO" id="GO:0008757">
    <property type="term" value="F:S-adenosylmethionine-dependent methyltransferase activity"/>
    <property type="evidence" value="ECO:0007669"/>
    <property type="project" value="InterPro"/>
</dbReference>
<dbReference type="CDD" id="cd02440">
    <property type="entry name" value="AdoMet_MTases"/>
    <property type="match status" value="1"/>
</dbReference>
<dbReference type="Gene3D" id="3.40.50.150">
    <property type="entry name" value="Vaccinia Virus protein VP39"/>
    <property type="match status" value="1"/>
</dbReference>
<dbReference type="Pfam" id="PF08241">
    <property type="entry name" value="Methyltransf_11"/>
    <property type="match status" value="1"/>
</dbReference>
<dbReference type="EMBL" id="QTZN02000057">
    <property type="protein sequence ID" value="MVB08907.1"/>
    <property type="molecule type" value="Genomic_DNA"/>
</dbReference>
<reference evidence="3 4" key="1">
    <citation type="submission" date="2019-11" db="EMBL/GenBank/DDBJ databases">
        <title>Draft genome sequence of Labilibaculum sp. strain SYP isolated from Black Sea.</title>
        <authorList>
            <person name="Yadav S."/>
            <person name="Villanueva L."/>
        </authorList>
    </citation>
    <scope>NUCLEOTIDE SEQUENCE [LARGE SCALE GENOMIC DNA]</scope>
    <source>
        <strain evidence="3 4">44</strain>
    </source>
</reference>
<dbReference type="PANTHER" id="PTHR43861">
    <property type="entry name" value="TRANS-ACONITATE 2-METHYLTRANSFERASE-RELATED"/>
    <property type="match status" value="1"/>
</dbReference>
<evidence type="ECO:0000313" key="4">
    <source>
        <dbReference type="Proteomes" id="UP000285951"/>
    </source>
</evidence>
<dbReference type="Proteomes" id="UP000285951">
    <property type="component" value="Unassembled WGS sequence"/>
</dbReference>
<keyword evidence="4" id="KW-1185">Reference proteome</keyword>
<dbReference type="Proteomes" id="UP000462449">
    <property type="component" value="Unassembled WGS sequence"/>
</dbReference>
<dbReference type="InterPro" id="IPR029063">
    <property type="entry name" value="SAM-dependent_MTases_sf"/>
</dbReference>
<evidence type="ECO:0000313" key="2">
    <source>
        <dbReference type="EMBL" id="MUP39702.1"/>
    </source>
</evidence>
<dbReference type="OrthoDB" id="9770553at2"/>
<dbReference type="InterPro" id="IPR013216">
    <property type="entry name" value="Methyltransf_11"/>
</dbReference>
<proteinExistence type="predicted"/>
<evidence type="ECO:0000313" key="3">
    <source>
        <dbReference type="EMBL" id="MVB08907.1"/>
    </source>
</evidence>
<organism evidence="2 5">
    <name type="scientific">Labilibaculum euxinus</name>
    <dbReference type="NCBI Taxonomy" id="2686357"/>
    <lineage>
        <taxon>Bacteria</taxon>
        <taxon>Pseudomonadati</taxon>
        <taxon>Bacteroidota</taxon>
        <taxon>Bacteroidia</taxon>
        <taxon>Marinilabiliales</taxon>
        <taxon>Marinifilaceae</taxon>
        <taxon>Labilibaculum</taxon>
    </lineage>
</organism>
<protein>
    <submittedName>
        <fullName evidence="2">Methyltransferase domain-containing protein</fullName>
    </submittedName>
</protein>
<sequence>MKIKFSSYFSKQARKPTGLFGRFYMSQIFKKGNLELNAFTKEILSITPNDNILEIGCGTGILLKEIADELKDGFIIGCDFSLPMVSIAKKNNEKHINNNKVVITIGNFEELAFDENYFDKIFSVNTIYFWKNPEATISKILKLLKPNGYLVLGFHDKYEMEKMNLDMDIFQLYSSQDIIKLLEKHDSISEVTVFSKNGVQKINYCAIGVK</sequence>
<keyword evidence="2" id="KW-0489">Methyltransferase</keyword>
<name>A0A7M4DAM3_9BACT</name>
<dbReference type="AlphaFoldDB" id="A0A7M4DAM3"/>
<comment type="caution">
    <text evidence="2">The sequence shown here is derived from an EMBL/GenBank/DDBJ whole genome shotgun (WGS) entry which is preliminary data.</text>
</comment>
<gene>
    <name evidence="3" type="ORF">DWB62_017960</name>
    <name evidence="2" type="ORF">GNY23_17960</name>
</gene>